<evidence type="ECO:0000313" key="2">
    <source>
        <dbReference type="Proteomes" id="UP000823847"/>
    </source>
</evidence>
<dbReference type="AlphaFoldDB" id="A0A9D1XPE4"/>
<dbReference type="Proteomes" id="UP000823847">
    <property type="component" value="Unassembled WGS sequence"/>
</dbReference>
<reference evidence="1" key="1">
    <citation type="journal article" date="2021" name="PeerJ">
        <title>Extensive microbial diversity within the chicken gut microbiome revealed by metagenomics and culture.</title>
        <authorList>
            <person name="Gilroy R."/>
            <person name="Ravi A."/>
            <person name="Getino M."/>
            <person name="Pursley I."/>
            <person name="Horton D.L."/>
            <person name="Alikhan N.F."/>
            <person name="Baker D."/>
            <person name="Gharbi K."/>
            <person name="Hall N."/>
            <person name="Watson M."/>
            <person name="Adriaenssens E.M."/>
            <person name="Foster-Nyarko E."/>
            <person name="Jarju S."/>
            <person name="Secka A."/>
            <person name="Antonio M."/>
            <person name="Oren A."/>
            <person name="Chaudhuri R.R."/>
            <person name="La Ragione R."/>
            <person name="Hildebrand F."/>
            <person name="Pallen M.J."/>
        </authorList>
    </citation>
    <scope>NUCLEOTIDE SEQUENCE</scope>
    <source>
        <strain evidence="1">ChiHecec2B26-12326</strain>
    </source>
</reference>
<organism evidence="1 2">
    <name type="scientific">Candidatus Parabacteroides intestinigallinarum</name>
    <dbReference type="NCBI Taxonomy" id="2838722"/>
    <lineage>
        <taxon>Bacteria</taxon>
        <taxon>Pseudomonadati</taxon>
        <taxon>Bacteroidota</taxon>
        <taxon>Bacteroidia</taxon>
        <taxon>Bacteroidales</taxon>
        <taxon>Tannerellaceae</taxon>
        <taxon>Parabacteroides</taxon>
    </lineage>
</organism>
<protein>
    <submittedName>
        <fullName evidence="1">Uncharacterized protein</fullName>
    </submittedName>
</protein>
<comment type="caution">
    <text evidence="1">The sequence shown here is derived from an EMBL/GenBank/DDBJ whole genome shotgun (WGS) entry which is preliminary data.</text>
</comment>
<sequence length="270" mass="31094">MKYWIVLLGLCLVGCNTREQVTVSDEVKLDTIEIPDGSLTKGEQDSLQEVLLPYLEVDTAYARKANQAARTVSEALGDDYGEEEYHRNIQHVDSVIKQCILYVQRNEPKRLLDLFDKERVNIYGHPSNTIGHEKDLHYMILSLYAKYYRPSHERLFAEKMVELYEMSFAHVMGLEAFGGYFHPDYIPLAKVLIDCYSEGLGDYDRAIELQKQVCARVEREEAEGKASESYGYELFGLADLYLGNGDTIRTDSCILELRENPYIRMLFQSE</sequence>
<dbReference type="EMBL" id="DXEN01000006">
    <property type="protein sequence ID" value="HIX85128.1"/>
    <property type="molecule type" value="Genomic_DNA"/>
</dbReference>
<gene>
    <name evidence="1" type="ORF">H9848_00740</name>
</gene>
<reference evidence="1" key="2">
    <citation type="submission" date="2021-04" db="EMBL/GenBank/DDBJ databases">
        <authorList>
            <person name="Gilroy R."/>
        </authorList>
    </citation>
    <scope>NUCLEOTIDE SEQUENCE</scope>
    <source>
        <strain evidence="1">ChiHecec2B26-12326</strain>
    </source>
</reference>
<proteinExistence type="predicted"/>
<accession>A0A9D1XPE4</accession>
<evidence type="ECO:0000313" key="1">
    <source>
        <dbReference type="EMBL" id="HIX85128.1"/>
    </source>
</evidence>
<name>A0A9D1XPE4_9BACT</name>